<comment type="caution">
    <text evidence="11">The sequence shown here is derived from an EMBL/GenBank/DDBJ whole genome shotgun (WGS) entry which is preliminary data.</text>
</comment>
<keyword evidence="4" id="KW-0808">Transferase</keyword>
<dbReference type="SUPFAM" id="SSF52540">
    <property type="entry name" value="P-loop containing nucleoside triphosphate hydrolases"/>
    <property type="match status" value="1"/>
</dbReference>
<dbReference type="GO" id="GO:0005737">
    <property type="term" value="C:cytoplasm"/>
    <property type="evidence" value="ECO:0007669"/>
    <property type="project" value="UniProtKB-SubCell"/>
</dbReference>
<evidence type="ECO:0000256" key="8">
    <source>
        <dbReference type="ARBA" id="ARBA00023242"/>
    </source>
</evidence>
<keyword evidence="12" id="KW-1185">Reference proteome</keyword>
<dbReference type="Gene3D" id="3.40.50.300">
    <property type="entry name" value="P-loop containing nucleotide triphosphate hydrolases"/>
    <property type="match status" value="1"/>
</dbReference>
<reference evidence="11 12" key="1">
    <citation type="submission" date="2018-05" db="EMBL/GenBank/DDBJ databases">
        <title>Draft genome sequence of Scytalidium lignicola DSM 105466, a ubiquitous saprotrophic fungus.</title>
        <authorList>
            <person name="Buettner E."/>
            <person name="Gebauer A.M."/>
            <person name="Hofrichter M."/>
            <person name="Liers C."/>
            <person name="Kellner H."/>
        </authorList>
    </citation>
    <scope>NUCLEOTIDE SEQUENCE [LARGE SCALE GENOMIC DNA]</scope>
    <source>
        <strain evidence="11 12">DSM 105466</strain>
    </source>
</reference>
<dbReference type="GO" id="GO:0016301">
    <property type="term" value="F:kinase activity"/>
    <property type="evidence" value="ECO:0007669"/>
    <property type="project" value="UniProtKB-KW"/>
</dbReference>
<organism evidence="11 12">
    <name type="scientific">Scytalidium lignicola</name>
    <name type="common">Hyphomycete</name>
    <dbReference type="NCBI Taxonomy" id="5539"/>
    <lineage>
        <taxon>Eukaryota</taxon>
        <taxon>Fungi</taxon>
        <taxon>Dikarya</taxon>
        <taxon>Ascomycota</taxon>
        <taxon>Pezizomycotina</taxon>
        <taxon>Leotiomycetes</taxon>
        <taxon>Leotiomycetes incertae sedis</taxon>
        <taxon>Scytalidium</taxon>
    </lineage>
</organism>
<dbReference type="AlphaFoldDB" id="A0A3E2HR22"/>
<evidence type="ECO:0000256" key="7">
    <source>
        <dbReference type="ARBA" id="ARBA00022840"/>
    </source>
</evidence>
<feature type="domain" description="Phosphoribulokinase/uridine kinase" evidence="10">
    <location>
        <begin position="49"/>
        <end position="174"/>
    </location>
</feature>
<feature type="non-terminal residue" evidence="11">
    <location>
        <position position="1"/>
    </location>
</feature>
<dbReference type="GO" id="GO:0005524">
    <property type="term" value="F:ATP binding"/>
    <property type="evidence" value="ECO:0007669"/>
    <property type="project" value="UniProtKB-KW"/>
</dbReference>
<gene>
    <name evidence="11" type="ORF">B7463_g532</name>
</gene>
<dbReference type="STRING" id="5539.A0A3E2HR22"/>
<protein>
    <recommendedName>
        <fullName evidence="10">Phosphoribulokinase/uridine kinase domain-containing protein</fullName>
    </recommendedName>
</protein>
<keyword evidence="7" id="KW-0067">ATP-binding</keyword>
<dbReference type="EMBL" id="NCSJ02000004">
    <property type="protein sequence ID" value="RFU35818.1"/>
    <property type="molecule type" value="Genomic_DNA"/>
</dbReference>
<evidence type="ECO:0000256" key="9">
    <source>
        <dbReference type="ARBA" id="ARBA00061312"/>
    </source>
</evidence>
<comment type="similarity">
    <text evidence="9">Belongs to the GLYK kinase family.</text>
</comment>
<comment type="subcellular location">
    <subcellularLocation>
        <location evidence="2">Cytoplasm</location>
    </subcellularLocation>
    <subcellularLocation>
        <location evidence="1">Nucleus</location>
    </subcellularLocation>
</comment>
<evidence type="ECO:0000256" key="4">
    <source>
        <dbReference type="ARBA" id="ARBA00022679"/>
    </source>
</evidence>
<name>A0A3E2HR22_SCYLI</name>
<dbReference type="Pfam" id="PF00485">
    <property type="entry name" value="PRK"/>
    <property type="match status" value="1"/>
</dbReference>
<keyword evidence="5" id="KW-0547">Nucleotide-binding</keyword>
<dbReference type="OMA" id="TEYVYGW"/>
<dbReference type="InterPro" id="IPR027417">
    <property type="entry name" value="P-loop_NTPase"/>
</dbReference>
<dbReference type="FunFam" id="3.40.50.300:FF:001691">
    <property type="entry name" value="Probable ATP-dependent kinase TDA10"/>
    <property type="match status" value="1"/>
</dbReference>
<dbReference type="PANTHER" id="PTHR10285">
    <property type="entry name" value="URIDINE KINASE"/>
    <property type="match status" value="1"/>
</dbReference>
<proteinExistence type="inferred from homology"/>
<evidence type="ECO:0000259" key="10">
    <source>
        <dbReference type="Pfam" id="PF00485"/>
    </source>
</evidence>
<evidence type="ECO:0000256" key="6">
    <source>
        <dbReference type="ARBA" id="ARBA00022777"/>
    </source>
</evidence>
<dbReference type="InterPro" id="IPR006083">
    <property type="entry name" value="PRK/URK"/>
</dbReference>
<keyword evidence="3" id="KW-0963">Cytoplasm</keyword>
<evidence type="ECO:0000313" key="12">
    <source>
        <dbReference type="Proteomes" id="UP000258309"/>
    </source>
</evidence>
<keyword evidence="8" id="KW-0539">Nucleus</keyword>
<evidence type="ECO:0000256" key="2">
    <source>
        <dbReference type="ARBA" id="ARBA00004496"/>
    </source>
</evidence>
<keyword evidence="6" id="KW-0418">Kinase</keyword>
<evidence type="ECO:0000256" key="1">
    <source>
        <dbReference type="ARBA" id="ARBA00004123"/>
    </source>
</evidence>
<sequence>MADAMVVDSSAPSTSVNPTIVDDKSPICIPFILKRLALHRQHHPSSPFFIGLNGVQGAGKTTLVSALSNTLRTQEHLETLVVSIDDFYLPHKAQETLAREHKDNPLVQHRGEPGTHDVAFLKSFFEALRDGKETKVPIYDKSAFQGQGDRVSEDKWQVVNAPSQPRIRVVIFEGWCVGFRAISTAEVKIKQDVAKVAAGTSTQVKTLQKNRLEDLLFVNEKLRAYDTITDMFDAFIHIDAEETGYVYEWRLQQEAALRKERGTGMTDEQVIRFVDGYYPAYELYTEALRTGVAADKEAKRGSQLRMVVGKDRRVKHVFEL</sequence>
<dbReference type="GO" id="GO:0005634">
    <property type="term" value="C:nucleus"/>
    <property type="evidence" value="ECO:0007669"/>
    <property type="project" value="UniProtKB-SubCell"/>
</dbReference>
<dbReference type="OrthoDB" id="347435at2759"/>
<evidence type="ECO:0000256" key="3">
    <source>
        <dbReference type="ARBA" id="ARBA00022490"/>
    </source>
</evidence>
<dbReference type="Proteomes" id="UP000258309">
    <property type="component" value="Unassembled WGS sequence"/>
</dbReference>
<evidence type="ECO:0000313" key="11">
    <source>
        <dbReference type="EMBL" id="RFU35818.1"/>
    </source>
</evidence>
<accession>A0A3E2HR22</accession>
<feature type="non-terminal residue" evidence="11">
    <location>
        <position position="320"/>
    </location>
</feature>
<evidence type="ECO:0000256" key="5">
    <source>
        <dbReference type="ARBA" id="ARBA00022741"/>
    </source>
</evidence>